<dbReference type="Gene3D" id="3.40.50.80">
    <property type="entry name" value="Nucleotide-binding domain of ferredoxin-NADP reductase (FNR) module"/>
    <property type="match status" value="1"/>
</dbReference>
<dbReference type="InterPro" id="IPR039261">
    <property type="entry name" value="FNR_nucleotide-bd"/>
</dbReference>
<dbReference type="Gene3D" id="2.40.30.10">
    <property type="entry name" value="Translation factors"/>
    <property type="match status" value="1"/>
</dbReference>
<evidence type="ECO:0000259" key="9">
    <source>
        <dbReference type="PROSITE" id="PS51384"/>
    </source>
</evidence>
<evidence type="ECO:0000256" key="6">
    <source>
        <dbReference type="ARBA" id="ARBA00023002"/>
    </source>
</evidence>
<feature type="non-terminal residue" evidence="10">
    <location>
        <position position="207"/>
    </location>
</feature>
<dbReference type="CDD" id="cd00322">
    <property type="entry name" value="FNR_like"/>
    <property type="match status" value="1"/>
</dbReference>
<dbReference type="PANTHER" id="PTHR47354">
    <property type="entry name" value="NADH OXIDOREDUCTASE HCR"/>
    <property type="match status" value="1"/>
</dbReference>
<keyword evidence="3" id="KW-0001">2Fe-2S</keyword>
<keyword evidence="2" id="KW-0285">Flavoprotein</keyword>
<dbReference type="PRINTS" id="PR00410">
    <property type="entry name" value="PHEHYDRXLASE"/>
</dbReference>
<sequence length="207" mass="22806">MEQKPDARYIVQKNIPEAPGVRTLQLLLLGGAVPPFVSGQFITVYAPNLGTPEGKAYSISSAPQDKTLDITVKEMGKFSRYLCSRKTGDEIEGSLPYGYFYSESPTSTLVMVAAGIGVAPFRSMLLSAVRNHPGRPMALFCSNRTAQDIIFKKMLDELQAANANVRVFHFLTREDATASMQSGRIRAHRILAQLKNEKNLEFMLCGS</sequence>
<organism evidence="10 11">
    <name type="scientific">Candidatus Kaiserbacteria bacterium GW2011_GWA1_50_28</name>
    <dbReference type="NCBI Taxonomy" id="1618668"/>
    <lineage>
        <taxon>Bacteria</taxon>
        <taxon>Candidatus Kaiseribacteriota</taxon>
    </lineage>
</organism>
<name>A0A0G1WGN3_9BACT</name>
<keyword evidence="6" id="KW-0560">Oxidoreductase</keyword>
<dbReference type="PANTHER" id="PTHR47354:SF8">
    <property type="entry name" value="1,2-PHENYLACETYL-COA EPOXIDASE, SUBUNIT E"/>
    <property type="match status" value="1"/>
</dbReference>
<dbReference type="SUPFAM" id="SSF52343">
    <property type="entry name" value="Ferredoxin reductase-like, C-terminal NADP-linked domain"/>
    <property type="match status" value="1"/>
</dbReference>
<keyword evidence="8" id="KW-0411">Iron-sulfur</keyword>
<accession>A0A0G1WGN3</accession>
<dbReference type="EMBL" id="LCQO01000026">
    <property type="protein sequence ID" value="KKW17770.1"/>
    <property type="molecule type" value="Genomic_DNA"/>
</dbReference>
<dbReference type="GO" id="GO:0051537">
    <property type="term" value="F:2 iron, 2 sulfur cluster binding"/>
    <property type="evidence" value="ECO:0007669"/>
    <property type="project" value="UniProtKB-KW"/>
</dbReference>
<evidence type="ECO:0000313" key="10">
    <source>
        <dbReference type="EMBL" id="KKW17770.1"/>
    </source>
</evidence>
<evidence type="ECO:0000256" key="3">
    <source>
        <dbReference type="ARBA" id="ARBA00022714"/>
    </source>
</evidence>
<feature type="domain" description="FAD-binding FR-type" evidence="9">
    <location>
        <begin position="4"/>
        <end position="103"/>
    </location>
</feature>
<proteinExistence type="predicted"/>
<evidence type="ECO:0000256" key="2">
    <source>
        <dbReference type="ARBA" id="ARBA00022630"/>
    </source>
</evidence>
<dbReference type="AlphaFoldDB" id="A0A0G1WGN3"/>
<evidence type="ECO:0000256" key="5">
    <source>
        <dbReference type="ARBA" id="ARBA00022827"/>
    </source>
</evidence>
<dbReference type="GO" id="GO:0050660">
    <property type="term" value="F:flavin adenine dinucleotide binding"/>
    <property type="evidence" value="ECO:0007669"/>
    <property type="project" value="TreeGrafter"/>
</dbReference>
<evidence type="ECO:0000313" key="11">
    <source>
        <dbReference type="Proteomes" id="UP000034057"/>
    </source>
</evidence>
<evidence type="ECO:0000256" key="4">
    <source>
        <dbReference type="ARBA" id="ARBA00022723"/>
    </source>
</evidence>
<dbReference type="PROSITE" id="PS51384">
    <property type="entry name" value="FAD_FR"/>
    <property type="match status" value="1"/>
</dbReference>
<evidence type="ECO:0000256" key="8">
    <source>
        <dbReference type="ARBA" id="ARBA00023014"/>
    </source>
</evidence>
<keyword evidence="5" id="KW-0274">FAD</keyword>
<dbReference type="SUPFAM" id="SSF63380">
    <property type="entry name" value="Riboflavin synthase domain-like"/>
    <property type="match status" value="1"/>
</dbReference>
<reference evidence="10 11" key="1">
    <citation type="journal article" date="2015" name="Nature">
        <title>rRNA introns, odd ribosomes, and small enigmatic genomes across a large radiation of phyla.</title>
        <authorList>
            <person name="Brown C.T."/>
            <person name="Hug L.A."/>
            <person name="Thomas B.C."/>
            <person name="Sharon I."/>
            <person name="Castelle C.J."/>
            <person name="Singh A."/>
            <person name="Wilkins M.J."/>
            <person name="Williams K.H."/>
            <person name="Banfield J.F."/>
        </authorList>
    </citation>
    <scope>NUCLEOTIDE SEQUENCE [LARGE SCALE GENOMIC DNA]</scope>
</reference>
<dbReference type="Proteomes" id="UP000034057">
    <property type="component" value="Unassembled WGS sequence"/>
</dbReference>
<dbReference type="InterPro" id="IPR017938">
    <property type="entry name" value="Riboflavin_synthase-like_b-brl"/>
</dbReference>
<comment type="cofactor">
    <cofactor evidence="1">
        <name>FAD</name>
        <dbReference type="ChEBI" id="CHEBI:57692"/>
    </cofactor>
</comment>
<protein>
    <submittedName>
        <fullName evidence="10">Oxidoreductase FAD/NAD(P)-binding domain protein</fullName>
    </submittedName>
</protein>
<dbReference type="InterPro" id="IPR050415">
    <property type="entry name" value="MRET"/>
</dbReference>
<evidence type="ECO:0000256" key="1">
    <source>
        <dbReference type="ARBA" id="ARBA00001974"/>
    </source>
</evidence>
<dbReference type="GO" id="GO:0016491">
    <property type="term" value="F:oxidoreductase activity"/>
    <property type="evidence" value="ECO:0007669"/>
    <property type="project" value="UniProtKB-KW"/>
</dbReference>
<evidence type="ECO:0000256" key="7">
    <source>
        <dbReference type="ARBA" id="ARBA00023004"/>
    </source>
</evidence>
<dbReference type="Pfam" id="PF00175">
    <property type="entry name" value="NAD_binding_1"/>
    <property type="match status" value="1"/>
</dbReference>
<dbReference type="GO" id="GO:0046872">
    <property type="term" value="F:metal ion binding"/>
    <property type="evidence" value="ECO:0007669"/>
    <property type="project" value="UniProtKB-KW"/>
</dbReference>
<keyword evidence="7" id="KW-0408">Iron</keyword>
<dbReference type="InterPro" id="IPR001433">
    <property type="entry name" value="OxRdtase_FAD/NAD-bd"/>
</dbReference>
<gene>
    <name evidence="10" type="ORF">UY59_C0026G0005</name>
</gene>
<keyword evidence="4" id="KW-0479">Metal-binding</keyword>
<comment type="caution">
    <text evidence="10">The sequence shown here is derived from an EMBL/GenBank/DDBJ whole genome shotgun (WGS) entry which is preliminary data.</text>
</comment>
<dbReference type="InterPro" id="IPR017927">
    <property type="entry name" value="FAD-bd_FR_type"/>
</dbReference>